<dbReference type="GO" id="GO:0005811">
    <property type="term" value="C:lipid droplet"/>
    <property type="evidence" value="ECO:0007669"/>
    <property type="project" value="UniProtKB-SubCell"/>
</dbReference>
<dbReference type="PANTHER" id="PTHR13390">
    <property type="entry name" value="LIPASE"/>
    <property type="match status" value="1"/>
</dbReference>
<keyword evidence="4" id="KW-0378">Hydrolase</keyword>
<comment type="similarity">
    <text evidence="2">Belongs to the AB hydrolase superfamily. LDAH family.</text>
</comment>
<evidence type="ECO:0000256" key="2">
    <source>
        <dbReference type="ARBA" id="ARBA00008300"/>
    </source>
</evidence>
<protein>
    <submittedName>
        <fullName evidence="5">Uncharacterized protein</fullName>
    </submittedName>
</protein>
<sequence>MSLPTFLQPHDPPTSGYSNAIFRHNHPFGLSHALWWPAKLPTPETIILFIPGNPGLLDFYVPFLSALHEKDTTSKLAIFAYSHIGHTPGIESPNILPTSRYGLVAQVEGSIEAFDAVRTAYKAETRILVVGHSVGAWLSLQVARLLQILGSILIGSF</sequence>
<dbReference type="Proteomes" id="UP000565441">
    <property type="component" value="Unassembled WGS sequence"/>
</dbReference>
<dbReference type="InterPro" id="IPR019363">
    <property type="entry name" value="LDAH"/>
</dbReference>
<keyword evidence="6" id="KW-1185">Reference proteome</keyword>
<name>A0A8H5HKB4_9AGAR</name>
<dbReference type="GO" id="GO:0016298">
    <property type="term" value="F:lipase activity"/>
    <property type="evidence" value="ECO:0007669"/>
    <property type="project" value="InterPro"/>
</dbReference>
<dbReference type="GO" id="GO:0019915">
    <property type="term" value="P:lipid storage"/>
    <property type="evidence" value="ECO:0007669"/>
    <property type="project" value="InterPro"/>
</dbReference>
<accession>A0A8H5HKB4</accession>
<dbReference type="Pfam" id="PF10230">
    <property type="entry name" value="LIDHydrolase"/>
    <property type="match status" value="1"/>
</dbReference>
<dbReference type="InterPro" id="IPR029058">
    <property type="entry name" value="AB_hydrolase_fold"/>
</dbReference>
<comment type="subcellular location">
    <subcellularLocation>
        <location evidence="1">Lipid droplet</location>
    </subcellularLocation>
</comment>
<evidence type="ECO:0000256" key="1">
    <source>
        <dbReference type="ARBA" id="ARBA00004502"/>
    </source>
</evidence>
<dbReference type="EMBL" id="JAACJP010000004">
    <property type="protein sequence ID" value="KAF5384827.1"/>
    <property type="molecule type" value="Genomic_DNA"/>
</dbReference>
<evidence type="ECO:0000256" key="3">
    <source>
        <dbReference type="ARBA" id="ARBA00022677"/>
    </source>
</evidence>
<keyword evidence="3" id="KW-0551">Lipid droplet</keyword>
<reference evidence="5 6" key="1">
    <citation type="journal article" date="2020" name="ISME J.">
        <title>Uncovering the hidden diversity of litter-decomposition mechanisms in mushroom-forming fungi.</title>
        <authorList>
            <person name="Floudas D."/>
            <person name="Bentzer J."/>
            <person name="Ahren D."/>
            <person name="Johansson T."/>
            <person name="Persson P."/>
            <person name="Tunlid A."/>
        </authorList>
    </citation>
    <scope>NUCLEOTIDE SEQUENCE [LARGE SCALE GENOMIC DNA]</scope>
    <source>
        <strain evidence="5 6">CBS 661.87</strain>
    </source>
</reference>
<organism evidence="5 6">
    <name type="scientific">Tricholomella constricta</name>
    <dbReference type="NCBI Taxonomy" id="117010"/>
    <lineage>
        <taxon>Eukaryota</taxon>
        <taxon>Fungi</taxon>
        <taxon>Dikarya</taxon>
        <taxon>Basidiomycota</taxon>
        <taxon>Agaricomycotina</taxon>
        <taxon>Agaricomycetes</taxon>
        <taxon>Agaricomycetidae</taxon>
        <taxon>Agaricales</taxon>
        <taxon>Tricholomatineae</taxon>
        <taxon>Lyophyllaceae</taxon>
        <taxon>Tricholomella</taxon>
    </lineage>
</organism>
<gene>
    <name evidence="5" type="ORF">D9615_001371</name>
</gene>
<evidence type="ECO:0000256" key="4">
    <source>
        <dbReference type="ARBA" id="ARBA00022801"/>
    </source>
</evidence>
<evidence type="ECO:0000313" key="5">
    <source>
        <dbReference type="EMBL" id="KAF5384827.1"/>
    </source>
</evidence>
<dbReference type="PANTHER" id="PTHR13390:SF0">
    <property type="entry name" value="LIPID DROPLET-ASSOCIATED HYDROLASE"/>
    <property type="match status" value="1"/>
</dbReference>
<evidence type="ECO:0000313" key="6">
    <source>
        <dbReference type="Proteomes" id="UP000565441"/>
    </source>
</evidence>
<dbReference type="SUPFAM" id="SSF53474">
    <property type="entry name" value="alpha/beta-Hydrolases"/>
    <property type="match status" value="1"/>
</dbReference>
<dbReference type="OrthoDB" id="448051at2759"/>
<dbReference type="AlphaFoldDB" id="A0A8H5HKB4"/>
<dbReference type="Gene3D" id="3.40.50.1820">
    <property type="entry name" value="alpha/beta hydrolase"/>
    <property type="match status" value="1"/>
</dbReference>
<proteinExistence type="inferred from homology"/>
<comment type="caution">
    <text evidence="5">The sequence shown here is derived from an EMBL/GenBank/DDBJ whole genome shotgun (WGS) entry which is preliminary data.</text>
</comment>